<dbReference type="NCBIfam" id="TIGR03745">
    <property type="entry name" value="conj_TIGR03745"/>
    <property type="match status" value="1"/>
</dbReference>
<dbReference type="Pfam" id="PF11190">
    <property type="entry name" value="DUF2976"/>
    <property type="match status" value="1"/>
</dbReference>
<keyword evidence="1" id="KW-0812">Transmembrane</keyword>
<keyword evidence="1" id="KW-1133">Transmembrane helix</keyword>
<dbReference type="RefSeq" id="WP_136122892.1">
    <property type="nucleotide sequence ID" value="NZ_QXNI01000006.1"/>
</dbReference>
<evidence type="ECO:0000256" key="1">
    <source>
        <dbReference type="SAM" id="Phobius"/>
    </source>
</evidence>
<feature type="transmembrane region" description="Helical" evidence="1">
    <location>
        <begin position="64"/>
        <end position="85"/>
    </location>
</feature>
<comment type="caution">
    <text evidence="2">The sequence shown here is derived from an EMBL/GenBank/DDBJ whole genome shotgun (WGS) entry which is preliminary data.</text>
</comment>
<protein>
    <submittedName>
        <fullName evidence="2">TIGR03745 family integrating conjugative element membrane protein</fullName>
    </submittedName>
</protein>
<evidence type="ECO:0000313" key="2">
    <source>
        <dbReference type="EMBL" id="THA11012.1"/>
    </source>
</evidence>
<proteinExistence type="predicted"/>
<accession>A0A4S2Q375</accession>
<evidence type="ECO:0000313" key="3">
    <source>
        <dbReference type="Proteomes" id="UP000306758"/>
    </source>
</evidence>
<dbReference type="InterPro" id="IPR021356">
    <property type="entry name" value="Integr_conj_element_PFL4702"/>
</dbReference>
<dbReference type="EMBL" id="QXNI01000006">
    <property type="protein sequence ID" value="THA11012.1"/>
    <property type="molecule type" value="Genomic_DNA"/>
</dbReference>
<organism evidence="2 3">
    <name type="scientific">Rodentibacter pneumotropicus</name>
    <dbReference type="NCBI Taxonomy" id="758"/>
    <lineage>
        <taxon>Bacteria</taxon>
        <taxon>Pseudomonadati</taxon>
        <taxon>Pseudomonadota</taxon>
        <taxon>Gammaproteobacteria</taxon>
        <taxon>Pasteurellales</taxon>
        <taxon>Pasteurellaceae</taxon>
        <taxon>Rodentibacter</taxon>
    </lineage>
</organism>
<name>A0A4S2Q375_9PAST</name>
<dbReference type="AlphaFoldDB" id="A0A4S2Q375"/>
<feature type="transmembrane region" description="Helical" evidence="1">
    <location>
        <begin position="97"/>
        <end position="119"/>
    </location>
</feature>
<keyword evidence="1" id="KW-0472">Membrane</keyword>
<sequence>MKTFVKLKQYGKQAALAIPLSALQTGNALATGGGGGKGIPKMDAPSRGEGSGIMETIKNYGFDIATLLGLLVCCWAFFVVAGSAIETFREVRAGKKTWGEFGMICGVGVGLLIVIIWLITKAIDML</sequence>
<dbReference type="Proteomes" id="UP000306758">
    <property type="component" value="Unassembled WGS sequence"/>
</dbReference>
<gene>
    <name evidence="2" type="ORF">D3M78_01070</name>
</gene>
<reference evidence="2 3" key="1">
    <citation type="journal article" date="2019" name="Vet. Microbiol.">
        <title>Development of multi locus sequence typing (MLST) of Rodentibacter pneumotropicus.</title>
        <authorList>
            <person name="Adhikary S."/>
            <person name="Bisgaard M."/>
            <person name="Boot R."/>
            <person name="Benga L."/>
            <person name="Nicklas W."/>
            <person name="Christensen H."/>
        </authorList>
    </citation>
    <scope>NUCLEOTIDE SEQUENCE [LARGE SCALE GENOMIC DNA]</scope>
    <source>
        <strain evidence="2 3">Ac84</strain>
    </source>
</reference>